<dbReference type="InterPro" id="IPR003593">
    <property type="entry name" value="AAA+_ATPase"/>
</dbReference>
<dbReference type="GO" id="GO:0005524">
    <property type="term" value="F:ATP binding"/>
    <property type="evidence" value="ECO:0007669"/>
    <property type="project" value="UniProtKB-KW"/>
</dbReference>
<feature type="transmembrane region" description="Helical" evidence="8">
    <location>
        <begin position="77"/>
        <end position="100"/>
    </location>
</feature>
<keyword evidence="4" id="KW-0067">ATP-binding</keyword>
<keyword evidence="12" id="KW-1185">Reference proteome</keyword>
<dbReference type="OrthoDB" id="6500128at2759"/>
<dbReference type="CDD" id="cd18577">
    <property type="entry name" value="ABC_6TM_Pgp_ABCB1_D1_like"/>
    <property type="match status" value="1"/>
</dbReference>
<keyword evidence="6 8" id="KW-0472">Membrane</keyword>
<evidence type="ECO:0000259" key="9">
    <source>
        <dbReference type="PROSITE" id="PS50893"/>
    </source>
</evidence>
<evidence type="ECO:0000256" key="4">
    <source>
        <dbReference type="ARBA" id="ARBA00022840"/>
    </source>
</evidence>
<dbReference type="CDD" id="cd18578">
    <property type="entry name" value="ABC_6TM_Pgp_ABCB1_D2_like"/>
    <property type="match status" value="1"/>
</dbReference>
<feature type="region of interest" description="Disordered" evidence="7">
    <location>
        <begin position="633"/>
        <end position="655"/>
    </location>
</feature>
<dbReference type="Proteomes" id="UP000585474">
    <property type="component" value="Unassembled WGS sequence"/>
</dbReference>
<dbReference type="Pfam" id="PF00664">
    <property type="entry name" value="ABC_membrane"/>
    <property type="match status" value="2"/>
</dbReference>
<evidence type="ECO:0000313" key="11">
    <source>
        <dbReference type="EMBL" id="GFS34189.1"/>
    </source>
</evidence>
<dbReference type="Gene3D" id="3.40.50.300">
    <property type="entry name" value="P-loop containing nucleotide triphosphate hydrolases"/>
    <property type="match status" value="1"/>
</dbReference>
<feature type="transmembrane region" description="Helical" evidence="8">
    <location>
        <begin position="203"/>
        <end position="222"/>
    </location>
</feature>
<dbReference type="PROSITE" id="PS50929">
    <property type="entry name" value="ABC_TM1F"/>
    <property type="match status" value="2"/>
</dbReference>
<dbReference type="PROSITE" id="PS50893">
    <property type="entry name" value="ABC_TRANSPORTER_2"/>
    <property type="match status" value="1"/>
</dbReference>
<evidence type="ECO:0000256" key="3">
    <source>
        <dbReference type="ARBA" id="ARBA00022741"/>
    </source>
</evidence>
<evidence type="ECO:0000256" key="8">
    <source>
        <dbReference type="SAM" id="Phobius"/>
    </source>
</evidence>
<dbReference type="InterPro" id="IPR011527">
    <property type="entry name" value="ABC1_TM_dom"/>
</dbReference>
<dbReference type="InterPro" id="IPR039421">
    <property type="entry name" value="Type_1_exporter"/>
</dbReference>
<feature type="domain" description="ABC transmembrane type-1" evidence="10">
    <location>
        <begin position="81"/>
        <end position="370"/>
    </location>
</feature>
<dbReference type="Gene3D" id="1.20.1560.10">
    <property type="entry name" value="ABC transporter type 1, transmembrane domain"/>
    <property type="match status" value="2"/>
</dbReference>
<feature type="domain" description="ABC transmembrane type-1" evidence="10">
    <location>
        <begin position="801"/>
        <end position="967"/>
    </location>
</feature>
<keyword evidence="2 8" id="KW-0812">Transmembrane</keyword>
<dbReference type="SUPFAM" id="SSF52540">
    <property type="entry name" value="P-loop containing nucleoside triphosphate hydrolases"/>
    <property type="match status" value="1"/>
</dbReference>
<dbReference type="AlphaFoldDB" id="A0A7J0DHD4"/>
<dbReference type="GO" id="GO:0140359">
    <property type="term" value="F:ABC-type transporter activity"/>
    <property type="evidence" value="ECO:0007669"/>
    <property type="project" value="InterPro"/>
</dbReference>
<feature type="compositionally biased region" description="Basic and acidic residues" evidence="7">
    <location>
        <begin position="698"/>
        <end position="720"/>
    </location>
</feature>
<evidence type="ECO:0000256" key="1">
    <source>
        <dbReference type="ARBA" id="ARBA00004141"/>
    </source>
</evidence>
<evidence type="ECO:0000256" key="2">
    <source>
        <dbReference type="ARBA" id="ARBA00022692"/>
    </source>
</evidence>
<dbReference type="InterPro" id="IPR003439">
    <property type="entry name" value="ABC_transporter-like_ATP-bd"/>
</dbReference>
<name>A0A7J0DHD4_9ERIC</name>
<sequence>MMINRGLFGWSPPHIQPLTPVSEVSEPPESPSPYLDTSAEAIPVEVEEEMEETEEIEPPPAAVPFSRLFACADRFDWVLMVVGSLAAAAHGTALVVYLHYFAKIVNLLVHDHKDTRAALFDEFSELTMTIVYIAVGVFVFGWIEVSCWILTGERQTAVIRTKYVEVLLNQDMSFFDTYGNNGDIVSQVLSDVLLIQSALSEKVGNYIHNMATFFSGLVIGFYNCWQIALITLATGPFIVAAGGISNIFLHRLAENIQDAYAEAASIAEQAVSYIRTLYAFTNETLAKYSYATSLQATLRYGILISLVQGLGLGFTYGLAICSCALQLWVGRFLVTHGRAHGGEIITALFAVILSGLGLNQAATNFYSFEQGRIAAYRLFEMISRSSSPVNHDGTTLPSYLLKKTVALVGRNGSGKSSIIPLMERFYDPTLGEVLLDGENIKNLKLEWLRSQIGLVTQEPALLSLSIRDNIAYGRPDATLDQIVEAAKIAHAHTFISSLEKGYETQVGRAGLALTEEQKIKLSVARAVLSNPSILLLDEVTGGLDFEAERSVQEALDLLMLGRSTIIIARQLSLIRNADYIAVMEEGQLVEMGTHDELITLDGLYAELLKCEEAAKLPRRMPLRNYKETATFQIEKDSSASHSFQEPSSPKMMKSPSFQRVSGLHVFQPADAAFSSQESPRVPSPPPEQMVENGVALDVSDKEPSIRRQDSFERRLPELPKIDVVSGNKQTSNASDPESPVSPLLTSDPKNERSHSQTFSRPHGLSDDVQMKIKEAGGARHRKEPSFWRLVELSLAEWLYAVLGSTGAAIFGSFNPLLAYVIALVVTTYYNEEDHHLRQEVNKWCLIITCMGIVTVVANFLQHFYFGIMGEKMTERVRRMMFSAMLRNEVGWFDEEENSADTLSMRLANDATFVRAAFSNRLSIFIQDSAAVVVAVLIGMFLHWRLALVALATLPILTVSAVAQAPPLPAAALPLPAVALPLPEYCLSSPSPLFYMLLFVCNQQPYHWARMSPLCPSRPTGGPKLLPCAHPVSFMVQSEFPFIATIVVYLLPV</sequence>
<evidence type="ECO:0000313" key="12">
    <source>
        <dbReference type="Proteomes" id="UP000585474"/>
    </source>
</evidence>
<dbReference type="InterPro" id="IPR036640">
    <property type="entry name" value="ABC1_TM_sf"/>
</dbReference>
<dbReference type="FunFam" id="1.20.1560.10:FF:000028">
    <property type="entry name" value="ABC transporter B family member 20"/>
    <property type="match status" value="1"/>
</dbReference>
<keyword evidence="3" id="KW-0547">Nucleotide-binding</keyword>
<comment type="caution">
    <text evidence="11">The sequence shown here is derived from an EMBL/GenBank/DDBJ whole genome shotgun (WGS) entry which is preliminary data.</text>
</comment>
<dbReference type="GO" id="GO:0005886">
    <property type="term" value="C:plasma membrane"/>
    <property type="evidence" value="ECO:0007669"/>
    <property type="project" value="TreeGrafter"/>
</dbReference>
<comment type="subcellular location">
    <subcellularLocation>
        <location evidence="1">Membrane</location>
        <topology evidence="1">Multi-pass membrane protein</topology>
    </subcellularLocation>
</comment>
<keyword evidence="5 8" id="KW-1133">Transmembrane helix</keyword>
<feature type="transmembrane region" description="Helical" evidence="8">
    <location>
        <begin position="929"/>
        <end position="956"/>
    </location>
</feature>
<dbReference type="Pfam" id="PF00005">
    <property type="entry name" value="ABC_tran"/>
    <property type="match status" value="1"/>
</dbReference>
<feature type="region of interest" description="Disordered" evidence="7">
    <location>
        <begin position="671"/>
        <end position="766"/>
    </location>
</feature>
<evidence type="ECO:0000256" key="5">
    <source>
        <dbReference type="ARBA" id="ARBA00022989"/>
    </source>
</evidence>
<feature type="compositionally biased region" description="Low complexity" evidence="7">
    <location>
        <begin position="646"/>
        <end position="655"/>
    </location>
</feature>
<feature type="transmembrane region" description="Helical" evidence="8">
    <location>
        <begin position="344"/>
        <end position="362"/>
    </location>
</feature>
<evidence type="ECO:0000256" key="7">
    <source>
        <dbReference type="SAM" id="MobiDB-lite"/>
    </source>
</evidence>
<dbReference type="GO" id="GO:0016887">
    <property type="term" value="F:ATP hydrolysis activity"/>
    <property type="evidence" value="ECO:0007669"/>
    <property type="project" value="InterPro"/>
</dbReference>
<dbReference type="SUPFAM" id="SSF90123">
    <property type="entry name" value="ABC transporter transmembrane region"/>
    <property type="match status" value="2"/>
</dbReference>
<dbReference type="InterPro" id="IPR027417">
    <property type="entry name" value="P-loop_NTPase"/>
</dbReference>
<dbReference type="EMBL" id="BJWL01000207">
    <property type="protein sequence ID" value="GFS34189.1"/>
    <property type="molecule type" value="Genomic_DNA"/>
</dbReference>
<feature type="transmembrane region" description="Helical" evidence="8">
    <location>
        <begin position="228"/>
        <end position="249"/>
    </location>
</feature>
<dbReference type="PANTHER" id="PTHR24222:SF52">
    <property type="entry name" value="ABC TRANSPORTER B FAMILY MEMBER 20-RELATED"/>
    <property type="match status" value="1"/>
</dbReference>
<feature type="transmembrane region" description="Helical" evidence="8">
    <location>
        <begin position="129"/>
        <end position="150"/>
    </location>
</feature>
<reference evidence="12" key="1">
    <citation type="submission" date="2019-07" db="EMBL/GenBank/DDBJ databases">
        <title>De Novo Assembly of kiwifruit Actinidia rufa.</title>
        <authorList>
            <person name="Sugita-Konishi S."/>
            <person name="Sato K."/>
            <person name="Mori E."/>
            <person name="Abe Y."/>
            <person name="Kisaki G."/>
            <person name="Hamano K."/>
            <person name="Suezawa K."/>
            <person name="Otani M."/>
            <person name="Fukuda T."/>
            <person name="Manabe T."/>
            <person name="Gomi K."/>
            <person name="Tabuchi M."/>
            <person name="Akimitsu K."/>
            <person name="Kataoka I."/>
        </authorList>
    </citation>
    <scope>NUCLEOTIDE SEQUENCE [LARGE SCALE GENOMIC DNA]</scope>
    <source>
        <strain evidence="12">cv. Fuchu</strain>
    </source>
</reference>
<feature type="compositionally biased region" description="Polar residues" evidence="7">
    <location>
        <begin position="726"/>
        <end position="735"/>
    </location>
</feature>
<evidence type="ECO:0000256" key="6">
    <source>
        <dbReference type="ARBA" id="ARBA00023136"/>
    </source>
</evidence>
<dbReference type="FunFam" id="1.20.1560.10:FF:000021">
    <property type="entry name" value="ABC transporter B family member 6"/>
    <property type="match status" value="1"/>
</dbReference>
<protein>
    <submittedName>
        <fullName evidence="11">p-glycoprotein 20</fullName>
    </submittedName>
</protein>
<accession>A0A7J0DHD4</accession>
<dbReference type="FunFam" id="3.40.50.300:FF:001683">
    <property type="entry name" value="ABC transporter B family member 20"/>
    <property type="match status" value="1"/>
</dbReference>
<gene>
    <name evidence="11" type="ORF">Acr_00g0032650</name>
</gene>
<evidence type="ECO:0000259" key="10">
    <source>
        <dbReference type="PROSITE" id="PS50929"/>
    </source>
</evidence>
<dbReference type="PANTHER" id="PTHR24222">
    <property type="entry name" value="ABC TRANSPORTER B FAMILY"/>
    <property type="match status" value="1"/>
</dbReference>
<feature type="transmembrane region" description="Helical" evidence="8">
    <location>
        <begin position="797"/>
        <end position="825"/>
    </location>
</feature>
<feature type="transmembrane region" description="Helical" evidence="8">
    <location>
        <begin position="302"/>
        <end position="329"/>
    </location>
</feature>
<organism evidence="11 12">
    <name type="scientific">Actinidia rufa</name>
    <dbReference type="NCBI Taxonomy" id="165716"/>
    <lineage>
        <taxon>Eukaryota</taxon>
        <taxon>Viridiplantae</taxon>
        <taxon>Streptophyta</taxon>
        <taxon>Embryophyta</taxon>
        <taxon>Tracheophyta</taxon>
        <taxon>Spermatophyta</taxon>
        <taxon>Magnoliopsida</taxon>
        <taxon>eudicotyledons</taxon>
        <taxon>Gunneridae</taxon>
        <taxon>Pentapetalae</taxon>
        <taxon>asterids</taxon>
        <taxon>Ericales</taxon>
        <taxon>Actinidiaceae</taxon>
        <taxon>Actinidia</taxon>
    </lineage>
</organism>
<feature type="transmembrane region" description="Helical" evidence="8">
    <location>
        <begin position="845"/>
        <end position="867"/>
    </location>
</feature>
<feature type="domain" description="ABC transporter" evidence="9">
    <location>
        <begin position="376"/>
        <end position="610"/>
    </location>
</feature>
<dbReference type="SMART" id="SM00382">
    <property type="entry name" value="AAA"/>
    <property type="match status" value="1"/>
</dbReference>
<proteinExistence type="predicted"/>